<dbReference type="EC" id="2.7.6.3" evidence="3"/>
<evidence type="ECO:0000256" key="11">
    <source>
        <dbReference type="ARBA" id="ARBA00029766"/>
    </source>
</evidence>
<dbReference type="RefSeq" id="WP_067601662.1">
    <property type="nucleotide sequence ID" value="NZ_CP015963.1"/>
</dbReference>
<protein>
    <recommendedName>
        <fullName evidence="4">2-amino-4-hydroxy-6-hydroxymethyldihydropteridine pyrophosphokinase</fullName>
        <ecNumber evidence="3">2.7.6.3</ecNumber>
    </recommendedName>
    <alternativeName>
        <fullName evidence="11">6-hydroxymethyl-7,8-dihydropterin pyrophosphokinase</fullName>
    </alternativeName>
    <alternativeName>
        <fullName evidence="12">7,8-dihydro-6-hydroxymethylpterin-pyrophosphokinase</fullName>
    </alternativeName>
</protein>
<keyword evidence="6" id="KW-0547">Nucleotide-binding</keyword>
<dbReference type="UniPathway" id="UPA00077">
    <property type="reaction ID" value="UER00155"/>
</dbReference>
<comment type="pathway">
    <text evidence="1">Cofactor biosynthesis; tetrahydrofolate biosynthesis; 2-amino-4-hydroxy-6-hydroxymethyl-7,8-dihydropteridine diphosphate from 7,8-dihydroneopterin triphosphate: step 4/4.</text>
</comment>
<dbReference type="GO" id="GO:0046656">
    <property type="term" value="P:folic acid biosynthetic process"/>
    <property type="evidence" value="ECO:0007669"/>
    <property type="project" value="UniProtKB-KW"/>
</dbReference>
<reference evidence="14 15" key="1">
    <citation type="submission" date="2019-07" db="EMBL/GenBank/DDBJ databases">
        <title>Genomic Encyclopedia of Archaeal and Bacterial Type Strains, Phase II (KMG-II): from individual species to whole genera.</title>
        <authorList>
            <person name="Goeker M."/>
        </authorList>
    </citation>
    <scope>NUCLEOTIDE SEQUENCE [LARGE SCALE GENOMIC DNA]</scope>
    <source>
        <strain evidence="14 15">ATCC BAA-2084</strain>
    </source>
</reference>
<dbReference type="GO" id="GO:0003848">
    <property type="term" value="F:2-amino-4-hydroxy-6-hydroxymethyldihydropteridine diphosphokinase activity"/>
    <property type="evidence" value="ECO:0007669"/>
    <property type="project" value="UniProtKB-EC"/>
</dbReference>
<evidence type="ECO:0000313" key="14">
    <source>
        <dbReference type="EMBL" id="TWJ09286.1"/>
    </source>
</evidence>
<dbReference type="AlphaFoldDB" id="A0A562UUI6"/>
<dbReference type="InterPro" id="IPR000550">
    <property type="entry name" value="Hppk"/>
</dbReference>
<dbReference type="OrthoDB" id="9808041at2"/>
<dbReference type="GO" id="GO:0005524">
    <property type="term" value="F:ATP binding"/>
    <property type="evidence" value="ECO:0007669"/>
    <property type="project" value="UniProtKB-KW"/>
</dbReference>
<name>A0A562UUI6_9SPHN</name>
<dbReference type="GO" id="GO:0016301">
    <property type="term" value="F:kinase activity"/>
    <property type="evidence" value="ECO:0007669"/>
    <property type="project" value="UniProtKB-KW"/>
</dbReference>
<dbReference type="Gene3D" id="3.30.70.560">
    <property type="entry name" value="7,8-Dihydro-6-hydroxymethylpterin-pyrophosphokinase HPPK"/>
    <property type="match status" value="1"/>
</dbReference>
<evidence type="ECO:0000256" key="1">
    <source>
        <dbReference type="ARBA" id="ARBA00005051"/>
    </source>
</evidence>
<evidence type="ECO:0000256" key="12">
    <source>
        <dbReference type="ARBA" id="ARBA00033413"/>
    </source>
</evidence>
<comment type="caution">
    <text evidence="14">The sequence shown here is derived from an EMBL/GenBank/DDBJ whole genome shotgun (WGS) entry which is preliminary data.</text>
</comment>
<dbReference type="GO" id="GO:0046654">
    <property type="term" value="P:tetrahydrofolate biosynthetic process"/>
    <property type="evidence" value="ECO:0007669"/>
    <property type="project" value="UniProtKB-UniPathway"/>
</dbReference>
<evidence type="ECO:0000256" key="9">
    <source>
        <dbReference type="ARBA" id="ARBA00022909"/>
    </source>
</evidence>
<evidence type="ECO:0000256" key="7">
    <source>
        <dbReference type="ARBA" id="ARBA00022777"/>
    </source>
</evidence>
<evidence type="ECO:0000256" key="5">
    <source>
        <dbReference type="ARBA" id="ARBA00022679"/>
    </source>
</evidence>
<organism evidence="14 15">
    <name type="scientific">Altererythrobacter ishigakiensis</name>
    <dbReference type="NCBI Taxonomy" id="476157"/>
    <lineage>
        <taxon>Bacteria</taxon>
        <taxon>Pseudomonadati</taxon>
        <taxon>Pseudomonadota</taxon>
        <taxon>Alphaproteobacteria</taxon>
        <taxon>Sphingomonadales</taxon>
        <taxon>Erythrobacteraceae</taxon>
        <taxon>Altererythrobacter</taxon>
    </lineage>
</organism>
<proteinExistence type="inferred from homology"/>
<dbReference type="STRING" id="476157.GCA_001663155_02436"/>
<evidence type="ECO:0000256" key="4">
    <source>
        <dbReference type="ARBA" id="ARBA00016218"/>
    </source>
</evidence>
<dbReference type="PANTHER" id="PTHR43071">
    <property type="entry name" value="2-AMINO-4-HYDROXY-6-HYDROXYMETHYLDIHYDROPTERIDINE PYROPHOSPHOKINASE"/>
    <property type="match status" value="1"/>
</dbReference>
<dbReference type="CDD" id="cd00483">
    <property type="entry name" value="HPPK"/>
    <property type="match status" value="1"/>
</dbReference>
<dbReference type="NCBIfam" id="TIGR01498">
    <property type="entry name" value="folK"/>
    <property type="match status" value="1"/>
</dbReference>
<keyword evidence="15" id="KW-1185">Reference proteome</keyword>
<gene>
    <name evidence="14" type="ORF">JN10_0915</name>
</gene>
<evidence type="ECO:0000259" key="13">
    <source>
        <dbReference type="Pfam" id="PF01288"/>
    </source>
</evidence>
<dbReference type="EMBL" id="VLLK01000001">
    <property type="protein sequence ID" value="TWJ09286.1"/>
    <property type="molecule type" value="Genomic_DNA"/>
</dbReference>
<evidence type="ECO:0000256" key="6">
    <source>
        <dbReference type="ARBA" id="ARBA00022741"/>
    </source>
</evidence>
<feature type="domain" description="7,8-dihydro-6-hydroxymethylpterin-pyrophosphokinase" evidence="13">
    <location>
        <begin position="10"/>
        <end position="139"/>
    </location>
</feature>
<keyword evidence="9" id="KW-0289">Folate biosynthesis</keyword>
<evidence type="ECO:0000256" key="3">
    <source>
        <dbReference type="ARBA" id="ARBA00013253"/>
    </source>
</evidence>
<evidence type="ECO:0000256" key="2">
    <source>
        <dbReference type="ARBA" id="ARBA00005810"/>
    </source>
</evidence>
<dbReference type="InterPro" id="IPR035907">
    <property type="entry name" value="Hppk_sf"/>
</dbReference>
<evidence type="ECO:0000256" key="10">
    <source>
        <dbReference type="ARBA" id="ARBA00029409"/>
    </source>
</evidence>
<accession>A0A562UUI6</accession>
<evidence type="ECO:0000256" key="8">
    <source>
        <dbReference type="ARBA" id="ARBA00022840"/>
    </source>
</evidence>
<dbReference type="SUPFAM" id="SSF55083">
    <property type="entry name" value="6-hydroxymethyl-7,8-dihydropterin pyrophosphokinase, HPPK"/>
    <property type="match status" value="1"/>
</dbReference>
<keyword evidence="7 14" id="KW-0418">Kinase</keyword>
<keyword evidence="5" id="KW-0808">Transferase</keyword>
<comment type="function">
    <text evidence="10">Catalyzes the transfer of pyrophosphate from adenosine triphosphate (ATP) to 6-hydroxymethyl-7,8-dihydropterin, an enzymatic step in folate biosynthesis pathway.</text>
</comment>
<evidence type="ECO:0000313" key="15">
    <source>
        <dbReference type="Proteomes" id="UP000320547"/>
    </source>
</evidence>
<keyword evidence="8" id="KW-0067">ATP-binding</keyword>
<dbReference type="Proteomes" id="UP000320547">
    <property type="component" value="Unassembled WGS sequence"/>
</dbReference>
<dbReference type="PANTHER" id="PTHR43071:SF1">
    <property type="entry name" value="2-AMINO-4-HYDROXY-6-HYDROXYMETHYLDIHYDROPTERIDINE PYROPHOSPHOKINASE"/>
    <property type="match status" value="1"/>
</dbReference>
<sequence>MANASNLFLIALGSNVRTARDGPPRRVLEAAYEVLEDLGILIHAVSQTITTPPMGPSQRRFANAAAIIETSRRPDQLLAVLKATEHVFGRKTRGQRWNARVLDLDIVLWDGGIWESNSLLIPHPEFRKRDFVLQPATQIGGDWKDPITNLSLAQLYGRLTKPRPVPR</sequence>
<comment type="similarity">
    <text evidence="2">Belongs to the HPPK family.</text>
</comment>
<dbReference type="Pfam" id="PF01288">
    <property type="entry name" value="HPPK"/>
    <property type="match status" value="1"/>
</dbReference>